<name>A0A366H8N4_9BACT</name>
<evidence type="ECO:0000313" key="1">
    <source>
        <dbReference type="EMBL" id="RBP38599.1"/>
    </source>
</evidence>
<gene>
    <name evidence="1" type="ORF">DES53_111118</name>
</gene>
<keyword evidence="2" id="KW-1185">Reference proteome</keyword>
<dbReference type="AlphaFoldDB" id="A0A366H8N4"/>
<accession>A0A366H8N4</accession>
<reference evidence="1 2" key="1">
    <citation type="submission" date="2018-06" db="EMBL/GenBank/DDBJ databases">
        <title>Genomic Encyclopedia of Type Strains, Phase IV (KMG-IV): sequencing the most valuable type-strain genomes for metagenomic binning, comparative biology and taxonomic classification.</title>
        <authorList>
            <person name="Goeker M."/>
        </authorList>
    </citation>
    <scope>NUCLEOTIDE SEQUENCE [LARGE SCALE GENOMIC DNA]</scope>
    <source>
        <strain evidence="1 2">DSM 25532</strain>
    </source>
</reference>
<dbReference type="Proteomes" id="UP000253426">
    <property type="component" value="Unassembled WGS sequence"/>
</dbReference>
<evidence type="ECO:0000313" key="2">
    <source>
        <dbReference type="Proteomes" id="UP000253426"/>
    </source>
</evidence>
<proteinExistence type="predicted"/>
<protein>
    <submittedName>
        <fullName evidence="1">Uncharacterized protein</fullName>
    </submittedName>
</protein>
<sequence length="184" mass="19752">MTCSPAASGTGLQVMPISTMKRLLTFVLLTLFTQGIPSAFADHAVRVEVKLSTSHDDPKNSQAEVVNKQMTVVLAGSAKSGGDKLTVKARFYADDLKTDQLVVEKELQTETTLMSGRVEVPLTAVTFNFTPAHAKSTGTGRRAKSVRVPASGRRYHGWVVEVLKGSEVVGQAASHPSLVESRNQ</sequence>
<organism evidence="1 2">
    <name type="scientific">Roseimicrobium gellanilyticum</name>
    <dbReference type="NCBI Taxonomy" id="748857"/>
    <lineage>
        <taxon>Bacteria</taxon>
        <taxon>Pseudomonadati</taxon>
        <taxon>Verrucomicrobiota</taxon>
        <taxon>Verrucomicrobiia</taxon>
        <taxon>Verrucomicrobiales</taxon>
        <taxon>Verrucomicrobiaceae</taxon>
        <taxon>Roseimicrobium</taxon>
    </lineage>
</organism>
<comment type="caution">
    <text evidence="1">The sequence shown here is derived from an EMBL/GenBank/DDBJ whole genome shotgun (WGS) entry which is preliminary data.</text>
</comment>
<dbReference type="EMBL" id="QNRR01000011">
    <property type="protein sequence ID" value="RBP38599.1"/>
    <property type="molecule type" value="Genomic_DNA"/>
</dbReference>